<dbReference type="GeneID" id="96260672"/>
<evidence type="ECO:0000313" key="2">
    <source>
        <dbReference type="EMBL" id="MBO8200340.1"/>
    </source>
</evidence>
<dbReference type="RefSeq" id="WP_209211995.1">
    <property type="nucleotide sequence ID" value="NZ_JAFFZM010000011.1"/>
</dbReference>
<organism evidence="2 3">
    <name type="scientific">Streptomyces smyrnaeus</name>
    <dbReference type="NCBI Taxonomy" id="1387713"/>
    <lineage>
        <taxon>Bacteria</taxon>
        <taxon>Bacillati</taxon>
        <taxon>Actinomycetota</taxon>
        <taxon>Actinomycetes</taxon>
        <taxon>Kitasatosporales</taxon>
        <taxon>Streptomycetaceae</taxon>
        <taxon>Streptomyces</taxon>
    </lineage>
</organism>
<reference evidence="2 3" key="1">
    <citation type="submission" date="2021-02" db="EMBL/GenBank/DDBJ databases">
        <title>Streptomyces spirodelae sp. nov., isolated from duckweed.</title>
        <authorList>
            <person name="Saimee Y."/>
            <person name="Duangmal K."/>
        </authorList>
    </citation>
    <scope>NUCLEOTIDE SEQUENCE [LARGE SCALE GENOMIC DNA]</scope>
    <source>
        <strain evidence="2 3">DSM 42105</strain>
    </source>
</reference>
<protein>
    <submittedName>
        <fullName evidence="2">DUF5132 domain-containing protein</fullName>
    </submittedName>
</protein>
<feature type="compositionally biased region" description="Low complexity" evidence="1">
    <location>
        <begin position="82"/>
        <end position="91"/>
    </location>
</feature>
<name>A0ABS3XY64_9ACTN</name>
<evidence type="ECO:0000256" key="1">
    <source>
        <dbReference type="SAM" id="MobiDB-lite"/>
    </source>
</evidence>
<evidence type="ECO:0000313" key="3">
    <source>
        <dbReference type="Proteomes" id="UP000721954"/>
    </source>
</evidence>
<sequence>MPPVFPVFVVGVISAPLVKKVLRPVVRGAVKTSVKLAADAKRAAHEVNEGLYDIAAEASAEVLGPKEQPAEEQGQSGKKPRPGAAKAKVNA</sequence>
<feature type="region of interest" description="Disordered" evidence="1">
    <location>
        <begin position="62"/>
        <end position="91"/>
    </location>
</feature>
<keyword evidence="3" id="KW-1185">Reference proteome</keyword>
<accession>A0ABS3XY64</accession>
<gene>
    <name evidence="2" type="ORF">JW613_18820</name>
</gene>
<proteinExistence type="predicted"/>
<dbReference type="Proteomes" id="UP000721954">
    <property type="component" value="Unassembled WGS sequence"/>
</dbReference>
<dbReference type="EMBL" id="JAFFZM010000011">
    <property type="protein sequence ID" value="MBO8200340.1"/>
    <property type="molecule type" value="Genomic_DNA"/>
</dbReference>
<dbReference type="Pfam" id="PF17195">
    <property type="entry name" value="DUF5132"/>
    <property type="match status" value="1"/>
</dbReference>
<dbReference type="InterPro" id="IPR033456">
    <property type="entry name" value="DUF5132"/>
</dbReference>
<comment type="caution">
    <text evidence="2">The sequence shown here is derived from an EMBL/GenBank/DDBJ whole genome shotgun (WGS) entry which is preliminary data.</text>
</comment>